<sequence>MEDTPNEAFCLPRPQSQQQGALTPLLSNQPRRYSSHSRPASTSAPFSPRTCLAPHSTPPPTLANATPWRSDPPPAAARVFKSPSSPDLLRFAATEDEDEDGGRESGSLVSQVTVRREPLTPFPPWRSNSSREESLPRSREAQACCGCGCGDSSFSRSMHAVVLAVESLVFLGVVCLFGGIWVWRGGESAFWTR</sequence>
<reference evidence="3 4" key="1">
    <citation type="journal article" date="2018" name="PLoS Genet.">
        <title>Repeat elements organise 3D genome structure and mediate transcription in the filamentous fungus Epichloe festucae.</title>
        <authorList>
            <person name="Winter D.J."/>
            <person name="Ganley A.R.D."/>
            <person name="Young C.A."/>
            <person name="Liachko I."/>
            <person name="Schardl C.L."/>
            <person name="Dupont P.Y."/>
            <person name="Berry D."/>
            <person name="Ram A."/>
            <person name="Scott B."/>
            <person name="Cox M.P."/>
        </authorList>
    </citation>
    <scope>NUCLEOTIDE SEQUENCE [LARGE SCALE GENOMIC DNA]</scope>
    <source>
        <strain evidence="3 4">Fl1</strain>
    </source>
</reference>
<name>A0A7S9KL00_EPIFF</name>
<dbReference type="EMBL" id="CP031385">
    <property type="protein sequence ID" value="QPG94267.1"/>
    <property type="molecule type" value="Genomic_DNA"/>
</dbReference>
<evidence type="ECO:0000313" key="3">
    <source>
        <dbReference type="EMBL" id="QPG94267.1"/>
    </source>
</evidence>
<feature type="transmembrane region" description="Helical" evidence="2">
    <location>
        <begin position="160"/>
        <end position="183"/>
    </location>
</feature>
<keyword evidence="2" id="KW-0472">Membrane</keyword>
<dbReference type="OrthoDB" id="4941446at2759"/>
<dbReference type="AlphaFoldDB" id="A0A7S9KL00"/>
<accession>A0A7S9KL00</accession>
<keyword evidence="2" id="KW-0812">Transmembrane</keyword>
<gene>
    <name evidence="3" type="ORF">C2857_005556</name>
</gene>
<feature type="region of interest" description="Disordered" evidence="1">
    <location>
        <begin position="1"/>
        <end position="113"/>
    </location>
</feature>
<evidence type="ECO:0000313" key="4">
    <source>
        <dbReference type="Proteomes" id="UP000594364"/>
    </source>
</evidence>
<evidence type="ECO:0000256" key="1">
    <source>
        <dbReference type="SAM" id="MobiDB-lite"/>
    </source>
</evidence>
<keyword evidence="4" id="KW-1185">Reference proteome</keyword>
<evidence type="ECO:0008006" key="5">
    <source>
        <dbReference type="Google" id="ProtNLM"/>
    </source>
</evidence>
<proteinExistence type="predicted"/>
<dbReference type="Proteomes" id="UP000594364">
    <property type="component" value="Chromosome 1"/>
</dbReference>
<evidence type="ECO:0000256" key="2">
    <source>
        <dbReference type="SAM" id="Phobius"/>
    </source>
</evidence>
<feature type="compositionally biased region" description="Polar residues" evidence="1">
    <location>
        <begin position="14"/>
        <end position="45"/>
    </location>
</feature>
<keyword evidence="2" id="KW-1133">Transmembrane helix</keyword>
<organism evidence="3 4">
    <name type="scientific">Epichloe festucae (strain Fl1)</name>
    <dbReference type="NCBI Taxonomy" id="877507"/>
    <lineage>
        <taxon>Eukaryota</taxon>
        <taxon>Fungi</taxon>
        <taxon>Dikarya</taxon>
        <taxon>Ascomycota</taxon>
        <taxon>Pezizomycotina</taxon>
        <taxon>Sordariomycetes</taxon>
        <taxon>Hypocreomycetidae</taxon>
        <taxon>Hypocreales</taxon>
        <taxon>Clavicipitaceae</taxon>
        <taxon>Epichloe</taxon>
    </lineage>
</organism>
<protein>
    <recommendedName>
        <fullName evidence="5">Transmembrane protein</fullName>
    </recommendedName>
</protein>